<dbReference type="Pfam" id="PF13895">
    <property type="entry name" value="Ig_2"/>
    <property type="match status" value="1"/>
</dbReference>
<dbReference type="InterPro" id="IPR050412">
    <property type="entry name" value="Ig-like_Receptors_ImmuneReg"/>
</dbReference>
<gene>
    <name evidence="5" type="primary">Igsf1_1</name>
    <name evidence="5" type="ORF">NOTNIG_R00668</name>
</gene>
<dbReference type="Proteomes" id="UP000661971">
    <property type="component" value="Unassembled WGS sequence"/>
</dbReference>
<evidence type="ECO:0000256" key="2">
    <source>
        <dbReference type="ARBA" id="ARBA00023157"/>
    </source>
</evidence>
<dbReference type="InterPro" id="IPR013783">
    <property type="entry name" value="Ig-like_fold"/>
</dbReference>
<evidence type="ECO:0000313" key="6">
    <source>
        <dbReference type="Proteomes" id="UP000661971"/>
    </source>
</evidence>
<dbReference type="SUPFAM" id="SSF48726">
    <property type="entry name" value="Immunoglobulin"/>
    <property type="match status" value="2"/>
</dbReference>
<proteinExistence type="predicted"/>
<evidence type="ECO:0000256" key="3">
    <source>
        <dbReference type="ARBA" id="ARBA00023319"/>
    </source>
</evidence>
<evidence type="ECO:0000259" key="4">
    <source>
        <dbReference type="PROSITE" id="PS50835"/>
    </source>
</evidence>
<keyword evidence="3" id="KW-0393">Immunoglobulin domain</keyword>
<dbReference type="PANTHER" id="PTHR11738">
    <property type="entry name" value="MHC CLASS I NK CELL RECEPTOR"/>
    <property type="match status" value="1"/>
</dbReference>
<keyword evidence="6" id="KW-1185">Reference proteome</keyword>
<dbReference type="InterPro" id="IPR003599">
    <property type="entry name" value="Ig_sub"/>
</dbReference>
<dbReference type="AlphaFoldDB" id="A0A851TRR8"/>
<dbReference type="InterPro" id="IPR007110">
    <property type="entry name" value="Ig-like_dom"/>
</dbReference>
<dbReference type="Pfam" id="PF13927">
    <property type="entry name" value="Ig_3"/>
    <property type="match status" value="1"/>
</dbReference>
<dbReference type="SMART" id="SM00408">
    <property type="entry name" value="IGc2"/>
    <property type="match status" value="2"/>
</dbReference>
<dbReference type="EMBL" id="WBNA01000805">
    <property type="protein sequence ID" value="NXD18401.1"/>
    <property type="molecule type" value="Genomic_DNA"/>
</dbReference>
<accession>A0A851TRR8</accession>
<feature type="domain" description="Ig-like" evidence="4">
    <location>
        <begin position="1"/>
        <end position="81"/>
    </location>
</feature>
<evidence type="ECO:0000256" key="1">
    <source>
        <dbReference type="ARBA" id="ARBA00022729"/>
    </source>
</evidence>
<protein>
    <submittedName>
        <fullName evidence="5">IGSF1 protein</fullName>
    </submittedName>
</protein>
<feature type="domain" description="Ig-like" evidence="4">
    <location>
        <begin position="95"/>
        <end position="174"/>
    </location>
</feature>
<feature type="non-terminal residue" evidence="5">
    <location>
        <position position="183"/>
    </location>
</feature>
<dbReference type="GO" id="GO:0002764">
    <property type="term" value="P:immune response-regulating signaling pathway"/>
    <property type="evidence" value="ECO:0007669"/>
    <property type="project" value="TreeGrafter"/>
</dbReference>
<dbReference type="PANTHER" id="PTHR11738:SF186">
    <property type="entry name" value="OSTEOCLAST-ASSOCIATED IMMUNOGLOBULIN-LIKE RECEPTOR"/>
    <property type="match status" value="1"/>
</dbReference>
<evidence type="ECO:0000313" key="5">
    <source>
        <dbReference type="EMBL" id="NXD18401.1"/>
    </source>
</evidence>
<keyword evidence="1" id="KW-0732">Signal</keyword>
<comment type="caution">
    <text evidence="5">The sequence shown here is derived from an EMBL/GenBank/DDBJ whole genome shotgun (WGS) entry which is preliminary data.</text>
</comment>
<dbReference type="Gene3D" id="2.60.40.10">
    <property type="entry name" value="Immunoglobulins"/>
    <property type="match status" value="2"/>
</dbReference>
<dbReference type="InterPro" id="IPR036179">
    <property type="entry name" value="Ig-like_dom_sf"/>
</dbReference>
<dbReference type="SMART" id="SM00409">
    <property type="entry name" value="IG"/>
    <property type="match status" value="2"/>
</dbReference>
<dbReference type="FunFam" id="2.60.40.10:FF:000049">
    <property type="entry name" value="Leukocyte immunoglobulin-like receptor subfamily B member 1"/>
    <property type="match status" value="2"/>
</dbReference>
<organism evidence="5 6">
    <name type="scientific">Nothocercus nigrocapillus</name>
    <dbReference type="NCBI Taxonomy" id="1977171"/>
    <lineage>
        <taxon>Eukaryota</taxon>
        <taxon>Metazoa</taxon>
        <taxon>Chordata</taxon>
        <taxon>Craniata</taxon>
        <taxon>Vertebrata</taxon>
        <taxon>Euteleostomi</taxon>
        <taxon>Archelosauria</taxon>
        <taxon>Archosauria</taxon>
        <taxon>Dinosauria</taxon>
        <taxon>Saurischia</taxon>
        <taxon>Theropoda</taxon>
        <taxon>Coelurosauria</taxon>
        <taxon>Aves</taxon>
        <taxon>Palaeognathae</taxon>
        <taxon>Tinamiformes</taxon>
        <taxon>Tinamidae</taxon>
        <taxon>Nothocercus</taxon>
    </lineage>
</organism>
<sequence length="183" mass="19952">PSLSLHPSEEVALGDTVTLQCHVPRSGVRVSFYKDGNGTHPWHVDGVKDTGELVTEATRRAAGRYRCRYEIPASSWYSELSDPVDLVVQDPSYPPPIVSLSPGGHVKTGTDVTISCRSSYGATFFLHKNGGSVPIQQQRLDRGHTATFILPGVTEDDAGTYGCSYRPRENPFISSHPRAEVTL</sequence>
<reference evidence="6" key="1">
    <citation type="submission" date="2023-07" db="EMBL/GenBank/DDBJ databases">
        <title>Bird 10,000 Genomes (B10K) Project - Family phase.</title>
        <authorList>
            <person name="Zhang G."/>
        </authorList>
    </citation>
    <scope>NUCLEOTIDE SEQUENCE [LARGE SCALE GENOMIC DNA]</scope>
</reference>
<dbReference type="PROSITE" id="PS50835">
    <property type="entry name" value="IG_LIKE"/>
    <property type="match status" value="2"/>
</dbReference>
<feature type="non-terminal residue" evidence="5">
    <location>
        <position position="1"/>
    </location>
</feature>
<dbReference type="InterPro" id="IPR003598">
    <property type="entry name" value="Ig_sub2"/>
</dbReference>
<keyword evidence="2" id="KW-1015">Disulfide bond</keyword>
<name>A0A851TRR8_9AVES</name>